<protein>
    <submittedName>
        <fullName evidence="1">Uncharacterized protein</fullName>
    </submittedName>
</protein>
<dbReference type="InterPro" id="IPR017850">
    <property type="entry name" value="Alkaline_phosphatase_core_sf"/>
</dbReference>
<dbReference type="EMBL" id="UINC01058928">
    <property type="protein sequence ID" value="SVB81751.1"/>
    <property type="molecule type" value="Genomic_DNA"/>
</dbReference>
<gene>
    <name evidence="1" type="ORF">METZ01_LOCUS234605</name>
</gene>
<dbReference type="AlphaFoldDB" id="A0A382H5P9"/>
<dbReference type="SUPFAM" id="SSF53649">
    <property type="entry name" value="Alkaline phosphatase-like"/>
    <property type="match status" value="1"/>
</dbReference>
<proteinExistence type="predicted"/>
<sequence>MVWDKLDRKWSLFDLETDRTETTDLATANAKRVLRMTTSWFVWAEKCEFKISKLAGKPDLN</sequence>
<organism evidence="1">
    <name type="scientific">marine metagenome</name>
    <dbReference type="NCBI Taxonomy" id="408172"/>
    <lineage>
        <taxon>unclassified sequences</taxon>
        <taxon>metagenomes</taxon>
        <taxon>ecological metagenomes</taxon>
    </lineage>
</organism>
<dbReference type="Gene3D" id="3.30.1120.10">
    <property type="match status" value="1"/>
</dbReference>
<evidence type="ECO:0000313" key="1">
    <source>
        <dbReference type="EMBL" id="SVB81751.1"/>
    </source>
</evidence>
<accession>A0A382H5P9</accession>
<name>A0A382H5P9_9ZZZZ</name>
<reference evidence="1" key="1">
    <citation type="submission" date="2018-05" db="EMBL/GenBank/DDBJ databases">
        <authorList>
            <person name="Lanie J.A."/>
            <person name="Ng W.-L."/>
            <person name="Kazmierczak K.M."/>
            <person name="Andrzejewski T.M."/>
            <person name="Davidsen T.M."/>
            <person name="Wayne K.J."/>
            <person name="Tettelin H."/>
            <person name="Glass J.I."/>
            <person name="Rusch D."/>
            <person name="Podicherti R."/>
            <person name="Tsui H.-C.T."/>
            <person name="Winkler M.E."/>
        </authorList>
    </citation>
    <scope>NUCLEOTIDE SEQUENCE</scope>
</reference>